<dbReference type="Proteomes" id="UP001366503">
    <property type="component" value="Unassembled WGS sequence"/>
</dbReference>
<organism evidence="2 3">
    <name type="scientific">Mesorhizobium argentiipisi</name>
    <dbReference type="NCBI Taxonomy" id="3015175"/>
    <lineage>
        <taxon>Bacteria</taxon>
        <taxon>Pseudomonadati</taxon>
        <taxon>Pseudomonadota</taxon>
        <taxon>Alphaproteobacteria</taxon>
        <taxon>Hyphomicrobiales</taxon>
        <taxon>Phyllobacteriaceae</taxon>
        <taxon>Mesorhizobium</taxon>
    </lineage>
</organism>
<sequence>MFATAFALLISFSVSVALISWAAPNTAQAISTDLQKSIDGWELRQTKSDALPQRDR</sequence>
<reference evidence="2 3" key="1">
    <citation type="submission" date="2022-12" db="EMBL/GenBank/DDBJ databases">
        <authorList>
            <person name="Muema E."/>
        </authorList>
    </citation>
    <scope>NUCLEOTIDE SEQUENCE [LARGE SCALE GENOMIC DNA]</scope>
    <source>
        <strain evidence="3">1330</strain>
    </source>
</reference>
<name>A0ABU8K8K8_9HYPH</name>
<feature type="signal peptide" evidence="1">
    <location>
        <begin position="1"/>
        <end position="22"/>
    </location>
</feature>
<evidence type="ECO:0000313" key="2">
    <source>
        <dbReference type="EMBL" id="MEI9401752.1"/>
    </source>
</evidence>
<gene>
    <name evidence="2" type="ORF">O7A05_06070</name>
</gene>
<proteinExistence type="predicted"/>
<keyword evidence="1" id="KW-0732">Signal</keyword>
<evidence type="ECO:0000313" key="3">
    <source>
        <dbReference type="Proteomes" id="UP001366503"/>
    </source>
</evidence>
<dbReference type="EMBL" id="JAPYKO010000003">
    <property type="protein sequence ID" value="MEI9401752.1"/>
    <property type="molecule type" value="Genomic_DNA"/>
</dbReference>
<comment type="caution">
    <text evidence="2">The sequence shown here is derived from an EMBL/GenBank/DDBJ whole genome shotgun (WGS) entry which is preliminary data.</text>
</comment>
<accession>A0ABU8K8K8</accession>
<feature type="chain" id="PRO_5046159537" evidence="1">
    <location>
        <begin position="23"/>
        <end position="56"/>
    </location>
</feature>
<dbReference type="RefSeq" id="WP_337092078.1">
    <property type="nucleotide sequence ID" value="NZ_JAPYKO010000003.1"/>
</dbReference>
<protein>
    <submittedName>
        <fullName evidence="2">Uncharacterized protein</fullName>
    </submittedName>
</protein>
<keyword evidence="3" id="KW-1185">Reference proteome</keyword>
<evidence type="ECO:0000256" key="1">
    <source>
        <dbReference type="SAM" id="SignalP"/>
    </source>
</evidence>